<protein>
    <submittedName>
        <fullName evidence="3">Phosphoribosylaminoimidazole-succinocarboxamide</fullName>
    </submittedName>
</protein>
<dbReference type="InterPro" id="IPR021840">
    <property type="entry name" value="DUF3433"/>
</dbReference>
<reference evidence="4" key="1">
    <citation type="submission" date="2018-05" db="EMBL/GenBank/DDBJ databases">
        <title>Draft genome sequence of Stemphylium lycopersici strain CIDEFI 213.</title>
        <authorList>
            <person name="Medina R."/>
            <person name="Franco M.E.E."/>
            <person name="Lucentini C.G."/>
            <person name="Saparrat M.C.N."/>
            <person name="Balatti P.A."/>
        </authorList>
    </citation>
    <scope>NUCLEOTIDE SEQUENCE [LARGE SCALE GENOMIC DNA]</scope>
    <source>
        <strain evidence="4">CIDEFI 213</strain>
    </source>
</reference>
<feature type="transmembrane region" description="Helical" evidence="2">
    <location>
        <begin position="743"/>
        <end position="765"/>
    </location>
</feature>
<proteinExistence type="predicted"/>
<dbReference type="STRING" id="183478.A0A364MWB6"/>
<feature type="compositionally biased region" description="Polar residues" evidence="1">
    <location>
        <begin position="171"/>
        <end position="190"/>
    </location>
</feature>
<feature type="transmembrane region" description="Helical" evidence="2">
    <location>
        <begin position="623"/>
        <end position="649"/>
    </location>
</feature>
<feature type="transmembrane region" description="Helical" evidence="2">
    <location>
        <begin position="325"/>
        <end position="347"/>
    </location>
</feature>
<keyword evidence="2" id="KW-0812">Transmembrane</keyword>
<dbReference type="PANTHER" id="PTHR37544">
    <property type="entry name" value="SPRAY-RELATED"/>
    <property type="match status" value="1"/>
</dbReference>
<organism evidence="3 4">
    <name type="scientific">Stemphylium lycopersici</name>
    <name type="common">Tomato gray leaf spot disease fungus</name>
    <name type="synonym">Thyrospora lycopersici</name>
    <dbReference type="NCBI Taxonomy" id="183478"/>
    <lineage>
        <taxon>Eukaryota</taxon>
        <taxon>Fungi</taxon>
        <taxon>Dikarya</taxon>
        <taxon>Ascomycota</taxon>
        <taxon>Pezizomycotina</taxon>
        <taxon>Dothideomycetes</taxon>
        <taxon>Pleosporomycetidae</taxon>
        <taxon>Pleosporales</taxon>
        <taxon>Pleosporineae</taxon>
        <taxon>Pleosporaceae</taxon>
        <taxon>Stemphylium</taxon>
    </lineage>
</organism>
<gene>
    <name evidence="3" type="ORF">DDE83_007374</name>
</gene>
<sequence>MAQWHAQDKVYAEDGIEGCTREDMSVEPGFQLKQTNGGHILPEHLQDTHLTDSTPVSQPQLSHQSSKQSVAASLTASEGYYSASDHASSSSEERRPFYRTPPSHHQTPTQSHEQLVPHTDIPITSLRGVGIPRQQPPPPQPSFTHERPQSPAVSTIAEESRPETRDARRSQLLSGMDNESQVTTPGQDTTPYIRFAIDQLTRDEDVRGSRIYPEVRPTAQDEDDEDYPVERIIPDNGLGYMAQEQRTQHRMSQHMPARKPLRQSSTPLAAAPAPMATQPHRPQHQSQQYRQQHSPSPPRNQKDVFVAHNQPSAPLHFLPAILRPLWLGLFISLCLVMLAALIFTAVYSDRDGGYGLWDYGAFGDSRYFVFQYLPTLLGTLMFLWLIQIQAALQRLVPFISMSSDSFKQRSEAVFLRLYPMQFLWPNFQHFRAGHPGVGAFFVISWLFTWTIPLLASSFNVRYDLGRGVWRWIAVQGVIWTVVALYILQVIALVYLTMFLMRNPTGLKWDPRSLADMITLLERANNLGDYNNSETFERDDWHLVSNRADRIGYWSTTRRPNDIFYGIGEEGAEIRKFSIEEGRIREQGPKPDAAQANDFSIRMDIRSPSVRLRFLPWYLKDTSVIAWIVIAWVLLIAFLVVSFVNSAVSLGFLPRVYARTGADGFSASNFLYSFIPAVIGHFLFLAILSLDYSLRVLQPYKALASKGGATAEASLLVDYACRMPFSATLAALENKHFQTAALSFVSLASMSLPILAGGCFWTQYYGSEDTVRVAAELSGYYALCFFLALYTVSLFALLPGRRRAALPHRSNSLCEIISWVYQSPILTDRAFARPQTKPDLVARLMGTTYAERTWARSVASLVRPSRNNLRGDSPTDPALTEKTKKDRKHDKHDSVTDPGQVRYGFGIHVGRDGLEHLGIDRVRRGGNRSGRELVIWEEQQTDSKRKSWTSQV</sequence>
<feature type="region of interest" description="Disordered" evidence="1">
    <location>
        <begin position="245"/>
        <end position="303"/>
    </location>
</feature>
<feature type="transmembrane region" description="Helical" evidence="2">
    <location>
        <begin position="367"/>
        <end position="386"/>
    </location>
</feature>
<evidence type="ECO:0000256" key="1">
    <source>
        <dbReference type="SAM" id="MobiDB-lite"/>
    </source>
</evidence>
<comment type="caution">
    <text evidence="3">The sequence shown here is derived from an EMBL/GenBank/DDBJ whole genome shotgun (WGS) entry which is preliminary data.</text>
</comment>
<dbReference type="EMBL" id="QGDH01000133">
    <property type="protein sequence ID" value="RAR05395.1"/>
    <property type="molecule type" value="Genomic_DNA"/>
</dbReference>
<dbReference type="PANTHER" id="PTHR37544:SF1">
    <property type="entry name" value="PHOSPHORIBOSYLAMINOIMIDAZOLE-SUCCINOCARBOXAMIDE SYNTHASE"/>
    <property type="match status" value="1"/>
</dbReference>
<evidence type="ECO:0000313" key="4">
    <source>
        <dbReference type="Proteomes" id="UP000249619"/>
    </source>
</evidence>
<feature type="compositionally biased region" description="Polar residues" evidence="1">
    <location>
        <begin position="103"/>
        <end position="113"/>
    </location>
</feature>
<feature type="transmembrane region" description="Helical" evidence="2">
    <location>
        <begin position="437"/>
        <end position="458"/>
    </location>
</feature>
<dbReference type="Pfam" id="PF11915">
    <property type="entry name" value="DUF3433"/>
    <property type="match status" value="2"/>
</dbReference>
<feature type="region of interest" description="Disordered" evidence="1">
    <location>
        <begin position="1"/>
        <end position="190"/>
    </location>
</feature>
<feature type="transmembrane region" description="Helical" evidence="2">
    <location>
        <begin position="478"/>
        <end position="500"/>
    </location>
</feature>
<feature type="compositionally biased region" description="Polar residues" evidence="1">
    <location>
        <begin position="51"/>
        <end position="76"/>
    </location>
</feature>
<feature type="compositionally biased region" description="Basic and acidic residues" evidence="1">
    <location>
        <begin position="158"/>
        <end position="169"/>
    </location>
</feature>
<name>A0A364MWB6_STELY</name>
<feature type="compositionally biased region" description="Basic and acidic residues" evidence="1">
    <location>
        <begin position="41"/>
        <end position="50"/>
    </location>
</feature>
<evidence type="ECO:0000256" key="2">
    <source>
        <dbReference type="SAM" id="Phobius"/>
    </source>
</evidence>
<feature type="transmembrane region" description="Helical" evidence="2">
    <location>
        <begin position="669"/>
        <end position="689"/>
    </location>
</feature>
<evidence type="ECO:0000313" key="3">
    <source>
        <dbReference type="EMBL" id="RAR05395.1"/>
    </source>
</evidence>
<keyword evidence="4" id="KW-1185">Reference proteome</keyword>
<dbReference type="AlphaFoldDB" id="A0A364MWB6"/>
<dbReference type="Proteomes" id="UP000249619">
    <property type="component" value="Unassembled WGS sequence"/>
</dbReference>
<accession>A0A364MWB6</accession>
<feature type="transmembrane region" description="Helical" evidence="2">
    <location>
        <begin position="777"/>
        <end position="797"/>
    </location>
</feature>
<feature type="compositionally biased region" description="Basic residues" evidence="1">
    <location>
        <begin position="248"/>
        <end position="261"/>
    </location>
</feature>
<keyword evidence="2" id="KW-1133">Transmembrane helix</keyword>
<keyword evidence="2" id="KW-0472">Membrane</keyword>
<feature type="region of interest" description="Disordered" evidence="1">
    <location>
        <begin position="864"/>
        <end position="903"/>
    </location>
</feature>
<feature type="compositionally biased region" description="Basic and acidic residues" evidence="1">
    <location>
        <begin position="1"/>
        <end position="12"/>
    </location>
</feature>
<feature type="compositionally biased region" description="Low complexity" evidence="1">
    <location>
        <begin position="267"/>
        <end position="294"/>
    </location>
</feature>